<dbReference type="InterPro" id="IPR050471">
    <property type="entry name" value="AB_hydrolase"/>
</dbReference>
<dbReference type="InterPro" id="IPR029058">
    <property type="entry name" value="AB_hydrolase_fold"/>
</dbReference>
<dbReference type="Pfam" id="PF00561">
    <property type="entry name" value="Abhydrolase_1"/>
    <property type="match status" value="1"/>
</dbReference>
<evidence type="ECO:0000313" key="3">
    <source>
        <dbReference type="Proteomes" id="UP000001213"/>
    </source>
</evidence>
<feature type="domain" description="AB hydrolase-1" evidence="1">
    <location>
        <begin position="22"/>
        <end position="260"/>
    </location>
</feature>
<dbReference type="AlphaFoldDB" id="D5UX81"/>
<name>D5UX81_TSUPD</name>
<accession>D5UX81</accession>
<dbReference type="PANTHER" id="PTHR43433:SF5">
    <property type="entry name" value="AB HYDROLASE-1 DOMAIN-CONTAINING PROTEIN"/>
    <property type="match status" value="1"/>
</dbReference>
<dbReference type="PRINTS" id="PR00111">
    <property type="entry name" value="ABHYDROLASE"/>
</dbReference>
<dbReference type="Gene3D" id="3.40.50.1820">
    <property type="entry name" value="alpha/beta hydrolase"/>
    <property type="match status" value="1"/>
</dbReference>
<keyword evidence="2" id="KW-0378">Hydrolase</keyword>
<protein>
    <submittedName>
        <fullName evidence="2">Alpha/beta hydrolase fold protein</fullName>
    </submittedName>
</protein>
<reference evidence="3" key="1">
    <citation type="submission" date="2010-03" db="EMBL/GenBank/DDBJ databases">
        <title>The complete chromosome of Tsukamurella paurometabola DSM 20162.</title>
        <authorList>
            <consortium name="US DOE Joint Genome Institute (JGI-PGF)"/>
            <person name="Lucas S."/>
            <person name="Copeland A."/>
            <person name="Lapidus A."/>
            <person name="Glavina del Rio T."/>
            <person name="Dalin E."/>
            <person name="Tice H."/>
            <person name="Bruce D."/>
            <person name="Goodwin L."/>
            <person name="Pitluck S."/>
            <person name="Kyrpides N."/>
            <person name="Mavromatis K."/>
            <person name="Ivanova N."/>
            <person name="Mikhailova N."/>
            <person name="Munk A.C."/>
            <person name="Brettin T."/>
            <person name="Detter J.C."/>
            <person name="Tapia R."/>
            <person name="Han C."/>
            <person name="Larimer F."/>
            <person name="Land M."/>
            <person name="Hauser L."/>
            <person name="Markowitz V."/>
            <person name="Cheng J.-F."/>
            <person name="Hugenholtz P."/>
            <person name="Woyke T."/>
            <person name="Wu D."/>
            <person name="Jando M."/>
            <person name="Brambilla E."/>
            <person name="Klenk H.-P."/>
            <person name="Eisen J.A."/>
        </authorList>
    </citation>
    <scope>NUCLEOTIDE SEQUENCE [LARGE SCALE GENOMIC DNA]</scope>
    <source>
        <strain evidence="3">ATCC 8368 / DSM 20162 / CCUG 35730 / CIP 100753 / JCM 10117 / KCTC 9821 / NBRC 16120 / NCIMB 702349 / NCTC 13040</strain>
    </source>
</reference>
<dbReference type="SUPFAM" id="SSF53474">
    <property type="entry name" value="alpha/beta-Hydrolases"/>
    <property type="match status" value="1"/>
</dbReference>
<dbReference type="GO" id="GO:0004806">
    <property type="term" value="F:triacylglycerol lipase activity"/>
    <property type="evidence" value="ECO:0007669"/>
    <property type="project" value="TreeGrafter"/>
</dbReference>
<organism evidence="2 3">
    <name type="scientific">Tsukamurella paurometabola (strain ATCC 8368 / DSM 20162 / CCUG 35730 / CIP 100753 / JCM 10117 / KCTC 9821 / NBRC 16120 / NCIMB 702349 / NCTC 13040)</name>
    <name type="common">Corynebacterium paurometabolum</name>
    <dbReference type="NCBI Taxonomy" id="521096"/>
    <lineage>
        <taxon>Bacteria</taxon>
        <taxon>Bacillati</taxon>
        <taxon>Actinomycetota</taxon>
        <taxon>Actinomycetes</taxon>
        <taxon>Mycobacteriales</taxon>
        <taxon>Tsukamurellaceae</taxon>
        <taxon>Tsukamurella</taxon>
    </lineage>
</organism>
<dbReference type="InterPro" id="IPR000073">
    <property type="entry name" value="AB_hydrolase_1"/>
</dbReference>
<evidence type="ECO:0000259" key="1">
    <source>
        <dbReference type="Pfam" id="PF00561"/>
    </source>
</evidence>
<dbReference type="eggNOG" id="COG2267">
    <property type="taxonomic scope" value="Bacteria"/>
</dbReference>
<sequence>MQTLHLTGVDLAVDRRGPADAPAVLLIAGGGQSMDWWTPEFCDQLRGADLQVIRYDHRDCGGSSSSPPGHPEYTGDDLAADPLRILDALEIERAHVVGMSMGGGIAQALAVRAPQRLASVTLVESSPAGGAPGPLPPPLPVVAVTFTEPPPAVDWSDEAAVIDYRVDVERPYAAVGRFDEARVREIATREVRRTRTMESSMNNHFLASPAGDTDPSSIAQPALVIHSADDPMFPLPHGEALAAMIPGARLLRLDGVGHEVPPPSVWSEVIPAIRELVADAS</sequence>
<dbReference type="GO" id="GO:0046503">
    <property type="term" value="P:glycerolipid catabolic process"/>
    <property type="evidence" value="ECO:0007669"/>
    <property type="project" value="TreeGrafter"/>
</dbReference>
<dbReference type="KEGG" id="tpr:Tpau_3521"/>
<dbReference type="EMBL" id="CP001966">
    <property type="protein sequence ID" value="ADG80100.1"/>
    <property type="molecule type" value="Genomic_DNA"/>
</dbReference>
<dbReference type="STRING" id="521096.Tpau_3521"/>
<gene>
    <name evidence="2" type="ordered locus">Tpau_3521</name>
</gene>
<dbReference type="RefSeq" id="WP_013128096.1">
    <property type="nucleotide sequence ID" value="NC_014158.1"/>
</dbReference>
<reference evidence="2 3" key="2">
    <citation type="journal article" date="2011" name="Stand. Genomic Sci.">
        <title>Complete genome sequence of Tsukamurella paurometabola type strain (no. 33).</title>
        <authorList>
            <person name="Munk A.C."/>
            <person name="Lapidus A."/>
            <person name="Lucas S."/>
            <person name="Nolan M."/>
            <person name="Tice H."/>
            <person name="Cheng J.F."/>
            <person name="Del Rio T.G."/>
            <person name="Goodwin L."/>
            <person name="Pitluck S."/>
            <person name="Liolios K."/>
            <person name="Huntemann M."/>
            <person name="Ivanova N."/>
            <person name="Mavromatis K."/>
            <person name="Mikhailova N."/>
            <person name="Pati A."/>
            <person name="Chen A."/>
            <person name="Palaniappan K."/>
            <person name="Tapia R."/>
            <person name="Han C."/>
            <person name="Land M."/>
            <person name="Hauser L."/>
            <person name="Chang Y.J."/>
            <person name="Jeffries C.D."/>
            <person name="Brettin T."/>
            <person name="Yasawong M."/>
            <person name="Brambilla E.M."/>
            <person name="Rohde M."/>
            <person name="Sikorski J."/>
            <person name="Goker M."/>
            <person name="Detter J.C."/>
            <person name="Woyke T."/>
            <person name="Bristow J."/>
            <person name="Eisen J.A."/>
            <person name="Markowitz V."/>
            <person name="Hugenholtz P."/>
            <person name="Kyrpides N.C."/>
            <person name="Klenk H.P."/>
        </authorList>
    </citation>
    <scope>NUCLEOTIDE SEQUENCE [LARGE SCALE GENOMIC DNA]</scope>
    <source>
        <strain evidence="3">ATCC 8368 / DSM 20162 / CCUG 35730 / CIP 100753 / JCM 10117 / KCTC 9821 / NBRC 16120 / NCIMB 702349 / NCTC 13040</strain>
    </source>
</reference>
<keyword evidence="3" id="KW-1185">Reference proteome</keyword>
<dbReference type="PANTHER" id="PTHR43433">
    <property type="entry name" value="HYDROLASE, ALPHA/BETA FOLD FAMILY PROTEIN"/>
    <property type="match status" value="1"/>
</dbReference>
<dbReference type="HOGENOM" id="CLU_020336_0_0_11"/>
<evidence type="ECO:0000313" key="2">
    <source>
        <dbReference type="EMBL" id="ADG80100.1"/>
    </source>
</evidence>
<proteinExistence type="predicted"/>
<dbReference type="Proteomes" id="UP000001213">
    <property type="component" value="Chromosome"/>
</dbReference>